<dbReference type="Pfam" id="PF23772">
    <property type="entry name" value="Phage_g100"/>
    <property type="match status" value="1"/>
</dbReference>
<evidence type="ECO:0000313" key="1">
    <source>
        <dbReference type="EMBL" id="KKN43676.1"/>
    </source>
</evidence>
<sequence>MTDTDKDFSDLTFEQRVEFVNKRLGNQPGRITDPRELLKLTGQTIYLVTSPFGKDQDIGTSFTLTWEVGRVEDHRGNPVTEDVDLSFEDDQKYICYGYNDKKSALSLRDFNIVPNSYNNTAAFARKQDADAYAMYRKMVFAEDASIAELEGGYAHYFNIDDIKRLLKAEKDNK</sequence>
<organism evidence="1">
    <name type="scientific">marine sediment metagenome</name>
    <dbReference type="NCBI Taxonomy" id="412755"/>
    <lineage>
        <taxon>unclassified sequences</taxon>
        <taxon>metagenomes</taxon>
        <taxon>ecological metagenomes</taxon>
    </lineage>
</organism>
<proteinExistence type="predicted"/>
<protein>
    <submittedName>
        <fullName evidence="1">Uncharacterized protein</fullName>
    </submittedName>
</protein>
<name>A0A0F9T3T2_9ZZZZ</name>
<dbReference type="AlphaFoldDB" id="A0A0F9T3T2"/>
<dbReference type="EMBL" id="LAZR01001496">
    <property type="protein sequence ID" value="KKN43676.1"/>
    <property type="molecule type" value="Genomic_DNA"/>
</dbReference>
<reference evidence="1" key="1">
    <citation type="journal article" date="2015" name="Nature">
        <title>Complex archaea that bridge the gap between prokaryotes and eukaryotes.</title>
        <authorList>
            <person name="Spang A."/>
            <person name="Saw J.H."/>
            <person name="Jorgensen S.L."/>
            <person name="Zaremba-Niedzwiedzka K."/>
            <person name="Martijn J."/>
            <person name="Lind A.E."/>
            <person name="van Eijk R."/>
            <person name="Schleper C."/>
            <person name="Guy L."/>
            <person name="Ettema T.J."/>
        </authorList>
    </citation>
    <scope>NUCLEOTIDE SEQUENCE</scope>
</reference>
<dbReference type="InterPro" id="IPR057112">
    <property type="entry name" value="Phage_g100"/>
</dbReference>
<gene>
    <name evidence="1" type="ORF">LCGC14_0700760</name>
</gene>
<comment type="caution">
    <text evidence="1">The sequence shown here is derived from an EMBL/GenBank/DDBJ whole genome shotgun (WGS) entry which is preliminary data.</text>
</comment>
<accession>A0A0F9T3T2</accession>